<name>A0AAV9V985_9PEZI</name>
<dbReference type="AlphaFoldDB" id="A0AAV9V985"/>
<evidence type="ECO:0008006" key="3">
    <source>
        <dbReference type="Google" id="ProtNLM"/>
    </source>
</evidence>
<dbReference type="Proteomes" id="UP001375240">
    <property type="component" value="Unassembled WGS sequence"/>
</dbReference>
<proteinExistence type="predicted"/>
<keyword evidence="2" id="KW-1185">Reference proteome</keyword>
<protein>
    <recommendedName>
        <fullName evidence="3">F-box domain-containing protein</fullName>
    </recommendedName>
</protein>
<evidence type="ECO:0000313" key="1">
    <source>
        <dbReference type="EMBL" id="KAK6355600.1"/>
    </source>
</evidence>
<evidence type="ECO:0000313" key="2">
    <source>
        <dbReference type="Proteomes" id="UP001375240"/>
    </source>
</evidence>
<gene>
    <name evidence="1" type="ORF">TWF696_004699</name>
</gene>
<accession>A0AAV9V985</accession>
<organism evidence="1 2">
    <name type="scientific">Orbilia brochopaga</name>
    <dbReference type="NCBI Taxonomy" id="3140254"/>
    <lineage>
        <taxon>Eukaryota</taxon>
        <taxon>Fungi</taxon>
        <taxon>Dikarya</taxon>
        <taxon>Ascomycota</taxon>
        <taxon>Pezizomycotina</taxon>
        <taxon>Orbiliomycetes</taxon>
        <taxon>Orbiliales</taxon>
        <taxon>Orbiliaceae</taxon>
        <taxon>Orbilia</taxon>
    </lineage>
</organism>
<reference evidence="1 2" key="1">
    <citation type="submission" date="2019-10" db="EMBL/GenBank/DDBJ databases">
        <authorList>
            <person name="Palmer J.M."/>
        </authorList>
    </citation>
    <scope>NUCLEOTIDE SEQUENCE [LARGE SCALE GENOMIC DNA]</scope>
    <source>
        <strain evidence="1 2">TWF696</strain>
    </source>
</reference>
<sequence>MIERQRLRPRNRVAAWQALDIVRGYDLSLPPDAPSVGLQDLPYPVLRQIVEYLCEGETRDPHFWAMQSTYCFPKAWQGSFGDFTAMNVYEDPGS</sequence>
<dbReference type="EMBL" id="JAVHNQ010000002">
    <property type="protein sequence ID" value="KAK6355600.1"/>
    <property type="molecule type" value="Genomic_DNA"/>
</dbReference>
<comment type="caution">
    <text evidence="1">The sequence shown here is derived from an EMBL/GenBank/DDBJ whole genome shotgun (WGS) entry which is preliminary data.</text>
</comment>